<sequence length="73" mass="7875">MILRVPVTAANIVEWVRLAANAINQLIVGQEKLVPQDTPFPGPFADDAAASDGGVKVGSTYRKPDGSIWWRQA</sequence>
<comment type="caution">
    <text evidence="1">The sequence shown here is derived from an EMBL/GenBank/DDBJ whole genome shotgun (WGS) entry which is preliminary data.</text>
</comment>
<keyword evidence="2" id="KW-1185">Reference proteome</keyword>
<dbReference type="AlphaFoldDB" id="A0A0A1W9Z1"/>
<dbReference type="EMBL" id="BBPI01000068">
    <property type="protein sequence ID" value="GAM01744.1"/>
    <property type="molecule type" value="Genomic_DNA"/>
</dbReference>
<evidence type="ECO:0000313" key="2">
    <source>
        <dbReference type="Proteomes" id="UP000032305"/>
    </source>
</evidence>
<name>A0A0A1W9Z1_9SPHN</name>
<gene>
    <name evidence="1" type="ORF">SP5_068_01120</name>
</gene>
<dbReference type="Proteomes" id="UP000032305">
    <property type="component" value="Unassembled WGS sequence"/>
</dbReference>
<evidence type="ECO:0000313" key="1">
    <source>
        <dbReference type="EMBL" id="GAM01744.1"/>
    </source>
</evidence>
<protein>
    <submittedName>
        <fullName evidence="1">Uncharacterized protein</fullName>
    </submittedName>
</protein>
<organism evidence="1 2">
    <name type="scientific">Sphingomonas parapaucimobilis NBRC 15100</name>
    <dbReference type="NCBI Taxonomy" id="1219049"/>
    <lineage>
        <taxon>Bacteria</taxon>
        <taxon>Pseudomonadati</taxon>
        <taxon>Pseudomonadota</taxon>
        <taxon>Alphaproteobacteria</taxon>
        <taxon>Sphingomonadales</taxon>
        <taxon>Sphingomonadaceae</taxon>
        <taxon>Sphingomonas</taxon>
    </lineage>
</organism>
<proteinExistence type="predicted"/>
<dbReference type="RefSeq" id="WP_042488938.1">
    <property type="nucleotide sequence ID" value="NZ_BBPI01000068.1"/>
</dbReference>
<reference evidence="1 2" key="1">
    <citation type="submission" date="2014-11" db="EMBL/GenBank/DDBJ databases">
        <title>Whole genome shotgun sequence of Sphingomonas parapaucimobilis NBRC 15100.</title>
        <authorList>
            <person name="Katano-Makiyama Y."/>
            <person name="Hosoyama A."/>
            <person name="Hashimoto M."/>
            <person name="Hosoyama Y."/>
            <person name="Noguchi M."/>
            <person name="Numata M."/>
            <person name="Tsuchikane K."/>
            <person name="Hirakata S."/>
            <person name="Uohara A."/>
            <person name="Shimodaira J."/>
            <person name="Ohji S."/>
            <person name="Ichikawa N."/>
            <person name="Kimura A."/>
            <person name="Yamazoe A."/>
            <person name="Fujita N."/>
        </authorList>
    </citation>
    <scope>NUCLEOTIDE SEQUENCE [LARGE SCALE GENOMIC DNA]</scope>
    <source>
        <strain evidence="1 2">NBRC 15100</strain>
    </source>
</reference>
<accession>A0A0A1W9Z1</accession>